<comment type="caution">
    <text evidence="2">The sequence shown here is derived from an EMBL/GenBank/DDBJ whole genome shotgun (WGS) entry which is preliminary data.</text>
</comment>
<dbReference type="Pfam" id="PF01553">
    <property type="entry name" value="Acyltransferase"/>
    <property type="match status" value="1"/>
</dbReference>
<proteinExistence type="predicted"/>
<dbReference type="InterPro" id="IPR016676">
    <property type="entry name" value="P_lipid/glycerol_AcTrfase_prd"/>
</dbReference>
<dbReference type="Proteomes" id="UP000237968">
    <property type="component" value="Unassembled WGS sequence"/>
</dbReference>
<sequence>MSDPSHFDPDDIARDDQRLANAAERMGPALDFWFRPEIRGLDRMPGGPALLVGNHNGGSMSPDSFVIAVALYRELGVDYVPYWLAHDMVVSMPLFREMVPFGVLRASSAVAHEVFAAGRKVLVYPGGEQDTLRPWAERDRIIFAGRTGYVRLALRERVPVIPTVVAGAHEVFVVLGAGPVLARLLLTKPLFRVKTWPLTLSLPWGLTPGPPPLYLPFPVRMLGEILDPIEFEPNGPDAAADDAYVQRCDDLVRARMQSALSRLALERRSTGRYAFFGRRWAGRKGGQG</sequence>
<keyword evidence="2" id="KW-0808">Transferase</keyword>
<gene>
    <name evidence="2" type="ORF">ENSA5_34100</name>
</gene>
<evidence type="ECO:0000259" key="1">
    <source>
        <dbReference type="SMART" id="SM00563"/>
    </source>
</evidence>
<dbReference type="SMART" id="SM00563">
    <property type="entry name" value="PlsC"/>
    <property type="match status" value="1"/>
</dbReference>
<evidence type="ECO:0000313" key="3">
    <source>
        <dbReference type="Proteomes" id="UP000237968"/>
    </source>
</evidence>
<dbReference type="InterPro" id="IPR002123">
    <property type="entry name" value="Plipid/glycerol_acylTrfase"/>
</dbReference>
<reference evidence="2 3" key="1">
    <citation type="submission" date="2018-03" db="EMBL/GenBank/DDBJ databases">
        <title>Draft Genome Sequences of the Obligatory Marine Myxobacteria Enhygromyxa salina SWB005.</title>
        <authorList>
            <person name="Poehlein A."/>
            <person name="Moghaddam J.A."/>
            <person name="Harms H."/>
            <person name="Alanjari M."/>
            <person name="Koenig G.M."/>
            <person name="Daniel R."/>
            <person name="Schaeberle T.F."/>
        </authorList>
    </citation>
    <scope>NUCLEOTIDE SEQUENCE [LARGE SCALE GENOMIC DNA]</scope>
    <source>
        <strain evidence="2 3">SWB005</strain>
    </source>
</reference>
<evidence type="ECO:0000313" key="2">
    <source>
        <dbReference type="EMBL" id="PRP97418.1"/>
    </source>
</evidence>
<dbReference type="PANTHER" id="PTHR22753:SF14">
    <property type="entry name" value="MONOACYLGLYCEROL_DIACYLGLYCEROL O-ACYLTRANSFERASE"/>
    <property type="match status" value="1"/>
</dbReference>
<dbReference type="PANTHER" id="PTHR22753">
    <property type="entry name" value="TRANSMEMBRANE PROTEIN 68"/>
    <property type="match status" value="1"/>
</dbReference>
<dbReference type="GO" id="GO:0016020">
    <property type="term" value="C:membrane"/>
    <property type="evidence" value="ECO:0007669"/>
    <property type="project" value="TreeGrafter"/>
</dbReference>
<dbReference type="GO" id="GO:0016746">
    <property type="term" value="F:acyltransferase activity"/>
    <property type="evidence" value="ECO:0007669"/>
    <property type="project" value="UniProtKB-KW"/>
</dbReference>
<dbReference type="SUPFAM" id="SSF69593">
    <property type="entry name" value="Glycerol-3-phosphate (1)-acyltransferase"/>
    <property type="match status" value="1"/>
</dbReference>
<keyword evidence="3" id="KW-1185">Reference proteome</keyword>
<name>A0A2S9XX18_9BACT</name>
<feature type="domain" description="Phospholipid/glycerol acyltransferase" evidence="1">
    <location>
        <begin position="49"/>
        <end position="168"/>
    </location>
</feature>
<organism evidence="2 3">
    <name type="scientific">Enhygromyxa salina</name>
    <dbReference type="NCBI Taxonomy" id="215803"/>
    <lineage>
        <taxon>Bacteria</taxon>
        <taxon>Pseudomonadati</taxon>
        <taxon>Myxococcota</taxon>
        <taxon>Polyangia</taxon>
        <taxon>Nannocystales</taxon>
        <taxon>Nannocystaceae</taxon>
        <taxon>Enhygromyxa</taxon>
    </lineage>
</organism>
<dbReference type="EMBL" id="PVNK01000158">
    <property type="protein sequence ID" value="PRP97418.1"/>
    <property type="molecule type" value="Genomic_DNA"/>
</dbReference>
<dbReference type="PIRSF" id="PIRSF016753">
    <property type="entry name" value="P_lipid/glycerol_ac_tran_prd"/>
    <property type="match status" value="1"/>
</dbReference>
<dbReference type="AlphaFoldDB" id="A0A2S9XX18"/>
<protein>
    <submittedName>
        <fullName evidence="2">Acyltransferase</fullName>
    </submittedName>
</protein>
<dbReference type="RefSeq" id="WP_258182885.1">
    <property type="nucleotide sequence ID" value="NZ_PVNK01000158.1"/>
</dbReference>
<accession>A0A2S9XX18</accession>
<keyword evidence="2" id="KW-0012">Acyltransferase</keyword>